<accession>A0A8K0JKV4</accession>
<organism evidence="2 3">
    <name type="scientific">Filobasidium floriforme</name>
    <dbReference type="NCBI Taxonomy" id="5210"/>
    <lineage>
        <taxon>Eukaryota</taxon>
        <taxon>Fungi</taxon>
        <taxon>Dikarya</taxon>
        <taxon>Basidiomycota</taxon>
        <taxon>Agaricomycotina</taxon>
        <taxon>Tremellomycetes</taxon>
        <taxon>Filobasidiales</taxon>
        <taxon>Filobasidiaceae</taxon>
        <taxon>Filobasidium</taxon>
    </lineage>
</organism>
<comment type="caution">
    <text evidence="2">The sequence shown here is derived from an EMBL/GenBank/DDBJ whole genome shotgun (WGS) entry which is preliminary data.</text>
</comment>
<evidence type="ECO:0000256" key="1">
    <source>
        <dbReference type="SAM" id="MobiDB-lite"/>
    </source>
</evidence>
<sequence>MRLRPDAVEARCRSYLEDPAQGSIHGFGETDKARGAVNDPDFWLYLAQPTTQLSSRMKRRLNGQRAAKLTVADLSASVWTIIRGLPQDGAGSRAPSMATTEPSLPSGTSLAAADFASPPSAIVTDPEPKREVQQDDTFSALPFPDNADEVEDVFDSARNGQVDNDPDEGDHYDDNDGSYDDGGTRA</sequence>
<evidence type="ECO:0000313" key="3">
    <source>
        <dbReference type="Proteomes" id="UP000812966"/>
    </source>
</evidence>
<reference evidence="2" key="1">
    <citation type="submission" date="2020-04" db="EMBL/GenBank/DDBJ databases">
        <title>Analysis of mating type loci in Filobasidium floriforme.</title>
        <authorList>
            <person name="Nowrousian M."/>
        </authorList>
    </citation>
    <scope>NUCLEOTIDE SEQUENCE</scope>
    <source>
        <strain evidence="2">CBS 6242</strain>
    </source>
</reference>
<gene>
    <name evidence="2" type="ORF">FFLO_03482</name>
</gene>
<feature type="compositionally biased region" description="Polar residues" evidence="1">
    <location>
        <begin position="97"/>
        <end position="109"/>
    </location>
</feature>
<dbReference type="Proteomes" id="UP000812966">
    <property type="component" value="Unassembled WGS sequence"/>
</dbReference>
<feature type="compositionally biased region" description="Acidic residues" evidence="1">
    <location>
        <begin position="164"/>
        <end position="179"/>
    </location>
</feature>
<keyword evidence="3" id="KW-1185">Reference proteome</keyword>
<dbReference type="EMBL" id="JABELV010000064">
    <property type="protein sequence ID" value="KAG7539606.1"/>
    <property type="molecule type" value="Genomic_DNA"/>
</dbReference>
<dbReference type="AlphaFoldDB" id="A0A8K0JKV4"/>
<evidence type="ECO:0000313" key="2">
    <source>
        <dbReference type="EMBL" id="KAG7539606.1"/>
    </source>
</evidence>
<feature type="region of interest" description="Disordered" evidence="1">
    <location>
        <begin position="86"/>
        <end position="186"/>
    </location>
</feature>
<protein>
    <submittedName>
        <fullName evidence="2">Uncharacterized protein</fullName>
    </submittedName>
</protein>
<name>A0A8K0JKV4_9TREE</name>
<proteinExistence type="predicted"/>